<feature type="active site" description="Glycyl thioester intermediate" evidence="5">
    <location>
        <position position="378"/>
    </location>
</feature>
<gene>
    <name evidence="7" type="ORF">GBAR_LOCUS17553</name>
</gene>
<dbReference type="Gene3D" id="3.30.2160.10">
    <property type="entry name" value="Hect, E3 ligase catalytic domain"/>
    <property type="match status" value="1"/>
</dbReference>
<dbReference type="GO" id="GO:0061630">
    <property type="term" value="F:ubiquitin protein ligase activity"/>
    <property type="evidence" value="ECO:0007669"/>
    <property type="project" value="UniProtKB-EC"/>
</dbReference>
<feature type="domain" description="HECT" evidence="6">
    <location>
        <begin position="47"/>
        <end position="410"/>
    </location>
</feature>
<dbReference type="AlphaFoldDB" id="A0AA35WY40"/>
<dbReference type="FunFam" id="3.30.2160.10:FF:000002">
    <property type="entry name" value="Putative Ubiquitin-protein ligase E3C"/>
    <property type="match status" value="1"/>
</dbReference>
<protein>
    <recommendedName>
        <fullName evidence="2">HECT-type E3 ubiquitin transferase</fullName>
        <ecNumber evidence="2">2.3.2.26</ecNumber>
    </recommendedName>
</protein>
<evidence type="ECO:0000313" key="7">
    <source>
        <dbReference type="EMBL" id="CAI8030925.1"/>
    </source>
</evidence>
<dbReference type="GO" id="GO:0000209">
    <property type="term" value="P:protein polyubiquitination"/>
    <property type="evidence" value="ECO:0007669"/>
    <property type="project" value="InterPro"/>
</dbReference>
<dbReference type="PANTHER" id="PTHR45700:SF3">
    <property type="entry name" value="UBIQUITIN-PROTEIN LIGASE E3B"/>
    <property type="match status" value="1"/>
</dbReference>
<comment type="caution">
    <text evidence="7">The sequence shown here is derived from an EMBL/GenBank/DDBJ whole genome shotgun (WGS) entry which is preliminary data.</text>
</comment>
<dbReference type="GO" id="GO:0006511">
    <property type="term" value="P:ubiquitin-dependent protein catabolic process"/>
    <property type="evidence" value="ECO:0007669"/>
    <property type="project" value="TreeGrafter"/>
</dbReference>
<keyword evidence="3" id="KW-0808">Transferase</keyword>
<dbReference type="FunFam" id="3.30.2410.10:FF:000011">
    <property type="entry name" value="Putative Ubiquitin-protein ligase E3C"/>
    <property type="match status" value="1"/>
</dbReference>
<keyword evidence="8" id="KW-1185">Reference proteome</keyword>
<dbReference type="EC" id="2.3.2.26" evidence="2"/>
<evidence type="ECO:0000256" key="2">
    <source>
        <dbReference type="ARBA" id="ARBA00012485"/>
    </source>
</evidence>
<dbReference type="Gene3D" id="3.90.1750.10">
    <property type="entry name" value="Hect, E3 ligase catalytic domains"/>
    <property type="match status" value="1"/>
</dbReference>
<dbReference type="GO" id="GO:0016874">
    <property type="term" value="F:ligase activity"/>
    <property type="evidence" value="ECO:0007669"/>
    <property type="project" value="UniProtKB-KW"/>
</dbReference>
<dbReference type="PROSITE" id="PS50237">
    <property type="entry name" value="HECT"/>
    <property type="match status" value="1"/>
</dbReference>
<sequence length="410" mass="47150">MRVEIFHRRIKKDREFLKISEGHPTTYITIHRDKLLEDGYSQLGILSSSILKGTIRVKFINAQGLDEAGIDEMGVFKEFLEETLNLAFNPALNLFKANTEGHLFPSWLSGVNENHLQLFQFVGKMVGKAVYEGIVVDIPLAPFFLSHLLKRNHSAYYNYLDELSSFDEQIYSSLNFIKHYDGDVTDLCLTFSVDEEYLGKRVTHELIDGGCAIPVTPSNRLSYVHRMALFKLSTQIKKQTDAFTKGFHSLIDPSFIEIFSPEELQKLISGDEVEIDVEDLRKYTHYAGGYHANHKVILWLWDVLKNHFNADDRGNFLKFVTSCSRPPLLGFKHLHPPFTIRCVQMTHSEDRDESVTGMIKGFFKRHQQPHRLPSSSTCFNLLKLPNYTSRNMLKEKLMYAIKANCGFELS</sequence>
<dbReference type="Pfam" id="PF00632">
    <property type="entry name" value="HECT"/>
    <property type="match status" value="1"/>
</dbReference>
<evidence type="ECO:0000256" key="3">
    <source>
        <dbReference type="ARBA" id="ARBA00022679"/>
    </source>
</evidence>
<proteinExistence type="predicted"/>
<dbReference type="PANTHER" id="PTHR45700">
    <property type="entry name" value="UBIQUITIN-PROTEIN LIGASE E3C"/>
    <property type="match status" value="1"/>
</dbReference>
<keyword evidence="7" id="KW-0436">Ligase</keyword>
<reference evidence="7" key="1">
    <citation type="submission" date="2023-03" db="EMBL/GenBank/DDBJ databases">
        <authorList>
            <person name="Steffen K."/>
            <person name="Cardenas P."/>
        </authorList>
    </citation>
    <scope>NUCLEOTIDE SEQUENCE</scope>
</reference>
<dbReference type="CDD" id="cd00078">
    <property type="entry name" value="HECTc"/>
    <property type="match status" value="1"/>
</dbReference>
<comment type="catalytic activity">
    <reaction evidence="1">
        <text>S-ubiquitinyl-[E2 ubiquitin-conjugating enzyme]-L-cysteine + [acceptor protein]-L-lysine = [E2 ubiquitin-conjugating enzyme]-L-cysteine + N(6)-ubiquitinyl-[acceptor protein]-L-lysine.</text>
        <dbReference type="EC" id="2.3.2.26"/>
    </reaction>
</comment>
<organism evidence="7 8">
    <name type="scientific">Geodia barretti</name>
    <name type="common">Barrett's horny sponge</name>
    <dbReference type="NCBI Taxonomy" id="519541"/>
    <lineage>
        <taxon>Eukaryota</taxon>
        <taxon>Metazoa</taxon>
        <taxon>Porifera</taxon>
        <taxon>Demospongiae</taxon>
        <taxon>Heteroscleromorpha</taxon>
        <taxon>Tetractinellida</taxon>
        <taxon>Astrophorina</taxon>
        <taxon>Geodiidae</taxon>
        <taxon>Geodia</taxon>
    </lineage>
</organism>
<evidence type="ECO:0000259" key="6">
    <source>
        <dbReference type="PROSITE" id="PS50237"/>
    </source>
</evidence>
<evidence type="ECO:0000256" key="5">
    <source>
        <dbReference type="PROSITE-ProRule" id="PRU00104"/>
    </source>
</evidence>
<dbReference type="InterPro" id="IPR044611">
    <property type="entry name" value="E3A/B/C-like"/>
</dbReference>
<dbReference type="Proteomes" id="UP001174909">
    <property type="component" value="Unassembled WGS sequence"/>
</dbReference>
<dbReference type="SMART" id="SM00119">
    <property type="entry name" value="HECTc"/>
    <property type="match status" value="1"/>
</dbReference>
<keyword evidence="4 5" id="KW-0833">Ubl conjugation pathway</keyword>
<dbReference type="EMBL" id="CASHTH010002506">
    <property type="protein sequence ID" value="CAI8030925.1"/>
    <property type="molecule type" value="Genomic_DNA"/>
</dbReference>
<evidence type="ECO:0000256" key="4">
    <source>
        <dbReference type="ARBA" id="ARBA00022786"/>
    </source>
</evidence>
<evidence type="ECO:0000256" key="1">
    <source>
        <dbReference type="ARBA" id="ARBA00000885"/>
    </source>
</evidence>
<dbReference type="InterPro" id="IPR000569">
    <property type="entry name" value="HECT_dom"/>
</dbReference>
<dbReference type="SUPFAM" id="SSF56204">
    <property type="entry name" value="Hect, E3 ligase catalytic domain"/>
    <property type="match status" value="1"/>
</dbReference>
<dbReference type="Gene3D" id="3.30.2410.10">
    <property type="entry name" value="Hect, E3 ligase catalytic domain"/>
    <property type="match status" value="1"/>
</dbReference>
<accession>A0AA35WY40</accession>
<evidence type="ECO:0000313" key="8">
    <source>
        <dbReference type="Proteomes" id="UP001174909"/>
    </source>
</evidence>
<dbReference type="InterPro" id="IPR035983">
    <property type="entry name" value="Hect_E3_ubiquitin_ligase"/>
</dbReference>
<name>A0AA35WY40_GEOBA</name>